<feature type="chain" id="PRO_5047336924" evidence="3">
    <location>
        <begin position="24"/>
        <end position="707"/>
    </location>
</feature>
<evidence type="ECO:0000259" key="4">
    <source>
        <dbReference type="Pfam" id="PF01055"/>
    </source>
</evidence>
<accession>A0ABU3D578</accession>
<evidence type="ECO:0000259" key="5">
    <source>
        <dbReference type="Pfam" id="PF13802"/>
    </source>
</evidence>
<dbReference type="Pfam" id="PF13802">
    <property type="entry name" value="Gal_mutarotas_2"/>
    <property type="match status" value="1"/>
</dbReference>
<dbReference type="Gene3D" id="2.60.40.1180">
    <property type="entry name" value="Golgi alpha-mannosidase II"/>
    <property type="match status" value="2"/>
</dbReference>
<evidence type="ECO:0000313" key="8">
    <source>
        <dbReference type="Proteomes" id="UP001262582"/>
    </source>
</evidence>
<evidence type="ECO:0000256" key="3">
    <source>
        <dbReference type="SAM" id="SignalP"/>
    </source>
</evidence>
<keyword evidence="8" id="KW-1185">Reference proteome</keyword>
<reference evidence="7 8" key="1">
    <citation type="submission" date="2023-09" db="EMBL/GenBank/DDBJ databases">
        <authorList>
            <person name="Rey-Velasco X."/>
        </authorList>
    </citation>
    <scope>NUCLEOTIDE SEQUENCE [LARGE SCALE GENOMIC DNA]</scope>
    <source>
        <strain evidence="7 8">F117</strain>
    </source>
</reference>
<dbReference type="EMBL" id="JAVRHK010000005">
    <property type="protein sequence ID" value="MDT0676694.1"/>
    <property type="molecule type" value="Genomic_DNA"/>
</dbReference>
<dbReference type="CDD" id="cd06604">
    <property type="entry name" value="GH31_glucosidase_II_MalA"/>
    <property type="match status" value="1"/>
</dbReference>
<dbReference type="InterPro" id="IPR011013">
    <property type="entry name" value="Gal_mutarotase_sf_dom"/>
</dbReference>
<dbReference type="Proteomes" id="UP001262582">
    <property type="component" value="Unassembled WGS sequence"/>
</dbReference>
<comment type="caution">
    <text evidence="7">The sequence shown here is derived from an EMBL/GenBank/DDBJ whole genome shotgun (WGS) entry which is preliminary data.</text>
</comment>
<dbReference type="Pfam" id="PF17137">
    <property type="entry name" value="DUF5110"/>
    <property type="match status" value="1"/>
</dbReference>
<protein>
    <submittedName>
        <fullName evidence="7">Glycoside hydrolase family 31 protein</fullName>
    </submittedName>
</protein>
<dbReference type="Pfam" id="PF01055">
    <property type="entry name" value="Glyco_hydro_31_2nd"/>
    <property type="match status" value="1"/>
</dbReference>
<dbReference type="Gene3D" id="2.60.40.1760">
    <property type="entry name" value="glycosyl hydrolase (family 31)"/>
    <property type="match status" value="1"/>
</dbReference>
<name>A0ABU3D578_9FLAO</name>
<dbReference type="InterPro" id="IPR017853">
    <property type="entry name" value="GH"/>
</dbReference>
<keyword evidence="2 7" id="KW-0378">Hydrolase</keyword>
<dbReference type="RefSeq" id="WP_311503039.1">
    <property type="nucleotide sequence ID" value="NZ_JAVRHK010000005.1"/>
</dbReference>
<keyword evidence="3" id="KW-0732">Signal</keyword>
<dbReference type="InterPro" id="IPR030458">
    <property type="entry name" value="Glyco_hydro_31_AS"/>
</dbReference>
<evidence type="ECO:0000313" key="7">
    <source>
        <dbReference type="EMBL" id="MDT0676694.1"/>
    </source>
</evidence>
<dbReference type="SUPFAM" id="SSF74650">
    <property type="entry name" value="Galactose mutarotase-like"/>
    <property type="match status" value="1"/>
</dbReference>
<feature type="signal peptide" evidence="3">
    <location>
        <begin position="1"/>
        <end position="23"/>
    </location>
</feature>
<comment type="similarity">
    <text evidence="1 2">Belongs to the glycosyl hydrolase 31 family.</text>
</comment>
<evidence type="ECO:0000256" key="1">
    <source>
        <dbReference type="ARBA" id="ARBA00007806"/>
    </source>
</evidence>
<dbReference type="InterPro" id="IPR025887">
    <property type="entry name" value="Glyco_hydro_31_N_dom"/>
</dbReference>
<feature type="domain" description="Glycoside hydrolase family 31 TIM barrel" evidence="4">
    <location>
        <begin position="193"/>
        <end position="521"/>
    </location>
</feature>
<dbReference type="PROSITE" id="PS00129">
    <property type="entry name" value="GLYCOSYL_HYDROL_F31_1"/>
    <property type="match status" value="1"/>
</dbReference>
<dbReference type="InterPro" id="IPR000322">
    <property type="entry name" value="Glyco_hydro_31_TIM"/>
</dbReference>
<dbReference type="PANTHER" id="PTHR22762:SF120">
    <property type="entry name" value="HETEROGLYCAN GLUCOSIDASE 1"/>
    <property type="match status" value="1"/>
</dbReference>
<evidence type="ECO:0000256" key="2">
    <source>
        <dbReference type="RuleBase" id="RU361185"/>
    </source>
</evidence>
<feature type="domain" description="Glycoside hydrolase family 31 N-terminal" evidence="5">
    <location>
        <begin position="78"/>
        <end position="152"/>
    </location>
</feature>
<keyword evidence="2" id="KW-0326">Glycosidase</keyword>
<dbReference type="InterPro" id="IPR013780">
    <property type="entry name" value="Glyco_hydro_b"/>
</dbReference>
<dbReference type="Gene3D" id="3.20.20.80">
    <property type="entry name" value="Glycosidases"/>
    <property type="match status" value="1"/>
</dbReference>
<dbReference type="GO" id="GO:0016787">
    <property type="term" value="F:hydrolase activity"/>
    <property type="evidence" value="ECO:0007669"/>
    <property type="project" value="UniProtKB-KW"/>
</dbReference>
<dbReference type="CDD" id="cd14752">
    <property type="entry name" value="GH31_N"/>
    <property type="match status" value="1"/>
</dbReference>
<sequence length="707" mass="79953">MKKNFLVWLVAIMAGLQPVFSQSASITEPGVAIFYPADFDSIKTLPSLAVIKDLPKRDSLPADWAVRPEYFQVDGRNAVRFNLDEDIDLYGTGEVIGDLRRNGTDVTLWNTDNYEYAKFEGKQLYQSHPWILGVRPDGSSFGILVDNSWRQEIVLDEDAEIISEGPSFRVIVIEKENPQEVMKSLANLTGTMALPPLWALGYQQSRYSYYPDTAVEELADEFRKREIPADVIWMDIDYMEGFRVFTFDDEGFPDPAGLNDYLHSKDFKSVYMIDPGVKQDSTYFVYQQGDAGNHWVLDSLGNEYNGEVWPGQVAFPDYTRPETQKWWASLYQDFMDLGIDGVWNDMNEPAVFDGPDGSMPDDNIHRGGGELPKDIHLRYHNVYGLLMVRSSREGIMAANPEKRPFVLSRANFLGGQRYAATWTGDNSATWDNLKMSIPMSLNLSLSGQPFNGPDIGGFTKSPSADLFGNWIALGAYYPFSRNHTSNDTEAQEPWSYGKKIENVSRTAINRRYRLMPYLYTLFHEASENGMPIMRPAFFADVTNEELRDEQQSFLLGENLLIIPKWAENAAMPEGDWQTVQFEKEDDGYQATVKLRDGAIVPMGPVIQSTEDYSTKQITLLVNPDNNGNASGTLYDDAGEGFGYKNGEYSIHKFTASKISKNKLKIDVEQTEGERKTDRQYRIGLVKGGKVVYSNWSSGKKLTISLKK</sequence>
<dbReference type="InterPro" id="IPR033403">
    <property type="entry name" value="DUF5110"/>
</dbReference>
<organism evidence="7 8">
    <name type="scientific">Autumnicola musiva</name>
    <dbReference type="NCBI Taxonomy" id="3075589"/>
    <lineage>
        <taxon>Bacteria</taxon>
        <taxon>Pseudomonadati</taxon>
        <taxon>Bacteroidota</taxon>
        <taxon>Flavobacteriia</taxon>
        <taxon>Flavobacteriales</taxon>
        <taxon>Flavobacteriaceae</taxon>
        <taxon>Autumnicola</taxon>
    </lineage>
</organism>
<gene>
    <name evidence="7" type="ORF">RM539_08880</name>
</gene>
<proteinExistence type="inferred from homology"/>
<feature type="domain" description="DUF5110" evidence="6">
    <location>
        <begin position="617"/>
        <end position="685"/>
    </location>
</feature>
<dbReference type="PANTHER" id="PTHR22762">
    <property type="entry name" value="ALPHA-GLUCOSIDASE"/>
    <property type="match status" value="1"/>
</dbReference>
<dbReference type="SUPFAM" id="SSF51445">
    <property type="entry name" value="(Trans)glycosidases"/>
    <property type="match status" value="1"/>
</dbReference>
<evidence type="ECO:0000259" key="6">
    <source>
        <dbReference type="Pfam" id="PF17137"/>
    </source>
</evidence>